<gene>
    <name evidence="5" type="ORF">WNY58_14685</name>
</gene>
<proteinExistence type="predicted"/>
<dbReference type="EMBL" id="JBBMRA010000017">
    <property type="protein sequence ID" value="MEM5537633.1"/>
    <property type="molecule type" value="Genomic_DNA"/>
</dbReference>
<protein>
    <submittedName>
        <fullName evidence="5">Phosphate ABC transporter substrate-binding/OmpA family protein</fullName>
    </submittedName>
</protein>
<keyword evidence="3" id="KW-1133">Transmembrane helix</keyword>
<evidence type="ECO:0000256" key="3">
    <source>
        <dbReference type="SAM" id="Phobius"/>
    </source>
</evidence>
<dbReference type="Gene3D" id="3.40.190.10">
    <property type="entry name" value="Periplasmic binding protein-like II"/>
    <property type="match status" value="2"/>
</dbReference>
<dbReference type="Gene3D" id="3.30.1330.60">
    <property type="entry name" value="OmpA-like domain"/>
    <property type="match status" value="1"/>
</dbReference>
<keyword evidence="1" id="KW-0732">Signal</keyword>
<evidence type="ECO:0000256" key="2">
    <source>
        <dbReference type="PROSITE-ProRule" id="PRU00473"/>
    </source>
</evidence>
<name>A0ABU9TVV8_9GAMM</name>
<comment type="caution">
    <text evidence="5">The sequence shown here is derived from an EMBL/GenBank/DDBJ whole genome shotgun (WGS) entry which is preliminary data.</text>
</comment>
<evidence type="ECO:0000259" key="4">
    <source>
        <dbReference type="PROSITE" id="PS51123"/>
    </source>
</evidence>
<dbReference type="PANTHER" id="PTHR30570">
    <property type="entry name" value="PERIPLASMIC PHOSPHATE BINDING COMPONENT OF PHOSPHATE ABC TRANSPORTER"/>
    <property type="match status" value="1"/>
</dbReference>
<evidence type="ECO:0000313" key="6">
    <source>
        <dbReference type="Proteomes" id="UP001449225"/>
    </source>
</evidence>
<keyword evidence="3" id="KW-0812">Transmembrane</keyword>
<reference evidence="5 6" key="1">
    <citation type="submission" date="2024-03" db="EMBL/GenBank/DDBJ databases">
        <title>Community enrichment and isolation of bacterial strains for fucoidan degradation.</title>
        <authorList>
            <person name="Sichert A."/>
        </authorList>
    </citation>
    <scope>NUCLEOTIDE SEQUENCE [LARGE SCALE GENOMIC DNA]</scope>
    <source>
        <strain evidence="5 6">AS76</strain>
    </source>
</reference>
<dbReference type="InterPro" id="IPR050811">
    <property type="entry name" value="Phosphate_ABC_transporter"/>
</dbReference>
<accession>A0ABU9TVV8</accession>
<dbReference type="SUPFAM" id="SSF103088">
    <property type="entry name" value="OmpA-like"/>
    <property type="match status" value="1"/>
</dbReference>
<dbReference type="Proteomes" id="UP001449225">
    <property type="component" value="Unassembled WGS sequence"/>
</dbReference>
<dbReference type="Pfam" id="PF12849">
    <property type="entry name" value="PBP_like_2"/>
    <property type="match status" value="1"/>
</dbReference>
<keyword evidence="2 3" id="KW-0472">Membrane</keyword>
<dbReference type="CDD" id="cd13653">
    <property type="entry name" value="PBP2_phosphate_like_1"/>
    <property type="match status" value="1"/>
</dbReference>
<dbReference type="SUPFAM" id="SSF53850">
    <property type="entry name" value="Periplasmic binding protein-like II"/>
    <property type="match status" value="1"/>
</dbReference>
<organism evidence="5 6">
    <name type="scientific">Neptuniibacter pectenicola</name>
    <dbReference type="NCBI Taxonomy" id="1806669"/>
    <lineage>
        <taxon>Bacteria</taxon>
        <taxon>Pseudomonadati</taxon>
        <taxon>Pseudomonadota</taxon>
        <taxon>Gammaproteobacteria</taxon>
        <taxon>Oceanospirillales</taxon>
        <taxon>Oceanospirillaceae</taxon>
        <taxon>Neptuniibacter</taxon>
    </lineage>
</organism>
<feature type="domain" description="OmpA-like" evidence="4">
    <location>
        <begin position="498"/>
        <end position="613"/>
    </location>
</feature>
<evidence type="ECO:0000313" key="5">
    <source>
        <dbReference type="EMBL" id="MEM5537633.1"/>
    </source>
</evidence>
<dbReference type="PANTHER" id="PTHR30570:SF1">
    <property type="entry name" value="PHOSPHATE-BINDING PROTEIN PSTS"/>
    <property type="match status" value="1"/>
</dbReference>
<dbReference type="InterPro" id="IPR024370">
    <property type="entry name" value="PBP_domain"/>
</dbReference>
<dbReference type="InterPro" id="IPR006665">
    <property type="entry name" value="OmpA-like"/>
</dbReference>
<keyword evidence="6" id="KW-1185">Reference proteome</keyword>
<dbReference type="Pfam" id="PF00691">
    <property type="entry name" value="OmpA"/>
    <property type="match status" value="1"/>
</dbReference>
<feature type="transmembrane region" description="Helical" evidence="3">
    <location>
        <begin position="101"/>
        <end position="120"/>
    </location>
</feature>
<dbReference type="CDD" id="cd07185">
    <property type="entry name" value="OmpA_C-like"/>
    <property type="match status" value="1"/>
</dbReference>
<dbReference type="PROSITE" id="PS51123">
    <property type="entry name" value="OMPA_2"/>
    <property type="match status" value="1"/>
</dbReference>
<evidence type="ECO:0000256" key="1">
    <source>
        <dbReference type="ARBA" id="ARBA00022729"/>
    </source>
</evidence>
<dbReference type="RefSeq" id="WP_342854907.1">
    <property type="nucleotide sequence ID" value="NZ_JBBMRA010000017.1"/>
</dbReference>
<dbReference type="InterPro" id="IPR036737">
    <property type="entry name" value="OmpA-like_sf"/>
</dbReference>
<sequence>MKTTVFDLIWKLKRELERQGHEKIDLHRFTHDQAYRHAILLNIDITELPISKPLQQIYTELLAADTLELIQEVELPPEPISTVNNTANTSIEAVNHNNKPVYMVFAIVVFLLFSFSLIQFTNTTEKSTVSRVNKSLEKQPLSPSAPLRTNTSTVNLTSEPLADATVQTTRSIIQGYQKSTPSTVAHNTASPTTPFRIQGSNTIGELLAPELVKAFYKSQGATEFELIESEVEVEKSLAISHPDNRRHALVPIFAHGSSTGFSALAKKETDLAMASRRIKDKEVKTLASQYGDLRSKSTEHIIGMDGLAVIVNPNNPIDHLNTEQLAQIFSGHIKNWKALGGTNQAIQIFARDSNSGTWDSFKSMVLKKHGVALSPQATRIESSVELSDQVSKTAGAIGFIGLPYVLRAKALAISDDQYGQPIYPTSFTISTEDYPLVRRLYIYEPSTISTQSDAHKFIEFVLSKEGQDVVKQTGFISQNIYKTQPMLTANLPQTYIETVNNAQRLSLNFRFNSGTFVLDNKAVRDLERVVQFFEKNPAQQAMLIGFSDSIGDPQGNKSLSLQRAKAVESALLARGINIKNTVGLGEMAPIASNSTKTGRERNRRVEIWVNSNDPTSFNTATR</sequence>